<evidence type="ECO:0000256" key="1">
    <source>
        <dbReference type="SAM" id="Coils"/>
    </source>
</evidence>
<dbReference type="OrthoDB" id="10255630at2759"/>
<protein>
    <submittedName>
        <fullName evidence="2">Uncharacterized protein</fullName>
    </submittedName>
</protein>
<dbReference type="AlphaFoldDB" id="A0A6A1UZP4"/>
<feature type="coiled-coil region" evidence="1">
    <location>
        <begin position="138"/>
        <end position="172"/>
    </location>
</feature>
<reference evidence="2 3" key="1">
    <citation type="journal article" date="2019" name="Plant Biotechnol. J.">
        <title>The red bayberry genome and genetic basis of sex determination.</title>
        <authorList>
            <person name="Jia H.M."/>
            <person name="Jia H.J."/>
            <person name="Cai Q.L."/>
            <person name="Wang Y."/>
            <person name="Zhao H.B."/>
            <person name="Yang W.F."/>
            <person name="Wang G.Y."/>
            <person name="Li Y.H."/>
            <person name="Zhan D.L."/>
            <person name="Shen Y.T."/>
            <person name="Niu Q.F."/>
            <person name="Chang L."/>
            <person name="Qiu J."/>
            <person name="Zhao L."/>
            <person name="Xie H.B."/>
            <person name="Fu W.Y."/>
            <person name="Jin J."/>
            <person name="Li X.W."/>
            <person name="Jiao Y."/>
            <person name="Zhou C.C."/>
            <person name="Tu T."/>
            <person name="Chai C.Y."/>
            <person name="Gao J.L."/>
            <person name="Fan L.J."/>
            <person name="van de Weg E."/>
            <person name="Wang J.Y."/>
            <person name="Gao Z.S."/>
        </authorList>
    </citation>
    <scope>NUCLEOTIDE SEQUENCE [LARGE SCALE GENOMIC DNA]</scope>
    <source>
        <tissue evidence="2">Leaves</tissue>
    </source>
</reference>
<comment type="caution">
    <text evidence="2">The sequence shown here is derived from an EMBL/GenBank/DDBJ whole genome shotgun (WGS) entry which is preliminary data.</text>
</comment>
<evidence type="ECO:0000313" key="2">
    <source>
        <dbReference type="EMBL" id="KAB1205862.1"/>
    </source>
</evidence>
<proteinExistence type="predicted"/>
<name>A0A6A1UZP4_9ROSI</name>
<gene>
    <name evidence="2" type="ORF">CJ030_MR7G027953</name>
</gene>
<dbReference type="Proteomes" id="UP000516437">
    <property type="component" value="Chromosome 7"/>
</dbReference>
<evidence type="ECO:0000313" key="3">
    <source>
        <dbReference type="Proteomes" id="UP000516437"/>
    </source>
</evidence>
<keyword evidence="3" id="KW-1185">Reference proteome</keyword>
<accession>A0A6A1UZP4</accession>
<dbReference type="EMBL" id="RXIC02000025">
    <property type="protein sequence ID" value="KAB1205862.1"/>
    <property type="molecule type" value="Genomic_DNA"/>
</dbReference>
<sequence>MTKCPIMRGELILAMVRGCVVDLPLYIFLSLRSEAKITFLAALSYNLLLTQFLHSVGCMDSPDEERKAPIDPICRTTLSISKAQLRRLSMDLSEKNITNAGAQIERPTWAKELVVELNAIQMEVFAVRDHMSQMYLSLHTVLIQIRTLIKQVDNMEEQLEHVRDKNKIKLEHVRDAVRQDVDEPVRCRDSY</sequence>
<keyword evidence="1" id="KW-0175">Coiled coil</keyword>
<organism evidence="2 3">
    <name type="scientific">Morella rubra</name>
    <name type="common">Chinese bayberry</name>
    <dbReference type="NCBI Taxonomy" id="262757"/>
    <lineage>
        <taxon>Eukaryota</taxon>
        <taxon>Viridiplantae</taxon>
        <taxon>Streptophyta</taxon>
        <taxon>Embryophyta</taxon>
        <taxon>Tracheophyta</taxon>
        <taxon>Spermatophyta</taxon>
        <taxon>Magnoliopsida</taxon>
        <taxon>eudicotyledons</taxon>
        <taxon>Gunneridae</taxon>
        <taxon>Pentapetalae</taxon>
        <taxon>rosids</taxon>
        <taxon>fabids</taxon>
        <taxon>Fagales</taxon>
        <taxon>Myricaceae</taxon>
        <taxon>Morella</taxon>
    </lineage>
</organism>